<gene>
    <name evidence="2" type="ORF">PHYEVI_LOCUS10963</name>
</gene>
<evidence type="ECO:0000313" key="2">
    <source>
        <dbReference type="EMBL" id="CAG9864712.1"/>
    </source>
</evidence>
<dbReference type="Proteomes" id="UP001153712">
    <property type="component" value="Chromosome 8"/>
</dbReference>
<reference evidence="2" key="1">
    <citation type="submission" date="2022-01" db="EMBL/GenBank/DDBJ databases">
        <authorList>
            <person name="King R."/>
        </authorList>
    </citation>
    <scope>NUCLEOTIDE SEQUENCE</scope>
</reference>
<dbReference type="AlphaFoldDB" id="A0A9N9TXE6"/>
<sequence>MYGREISRDYSYICSYLFQNLLLFCVASFVFIRSCLFTNNFEEN</sequence>
<proteinExistence type="predicted"/>
<keyword evidence="1" id="KW-0472">Membrane</keyword>
<dbReference type="EMBL" id="OU900101">
    <property type="protein sequence ID" value="CAG9864712.1"/>
    <property type="molecule type" value="Genomic_DNA"/>
</dbReference>
<evidence type="ECO:0000313" key="3">
    <source>
        <dbReference type="Proteomes" id="UP001153712"/>
    </source>
</evidence>
<feature type="transmembrane region" description="Helical" evidence="1">
    <location>
        <begin position="12"/>
        <end position="32"/>
    </location>
</feature>
<organism evidence="2 3">
    <name type="scientific">Phyllotreta striolata</name>
    <name type="common">Striped flea beetle</name>
    <name type="synonym">Crioceris striolata</name>
    <dbReference type="NCBI Taxonomy" id="444603"/>
    <lineage>
        <taxon>Eukaryota</taxon>
        <taxon>Metazoa</taxon>
        <taxon>Ecdysozoa</taxon>
        <taxon>Arthropoda</taxon>
        <taxon>Hexapoda</taxon>
        <taxon>Insecta</taxon>
        <taxon>Pterygota</taxon>
        <taxon>Neoptera</taxon>
        <taxon>Endopterygota</taxon>
        <taxon>Coleoptera</taxon>
        <taxon>Polyphaga</taxon>
        <taxon>Cucujiformia</taxon>
        <taxon>Chrysomeloidea</taxon>
        <taxon>Chrysomelidae</taxon>
        <taxon>Galerucinae</taxon>
        <taxon>Alticini</taxon>
        <taxon>Phyllotreta</taxon>
    </lineage>
</organism>
<keyword evidence="3" id="KW-1185">Reference proteome</keyword>
<name>A0A9N9TXE6_PHYSR</name>
<keyword evidence="1" id="KW-1133">Transmembrane helix</keyword>
<accession>A0A9N9TXE6</accession>
<protein>
    <submittedName>
        <fullName evidence="2">Uncharacterized protein</fullName>
    </submittedName>
</protein>
<keyword evidence="1" id="KW-0812">Transmembrane</keyword>
<evidence type="ECO:0000256" key="1">
    <source>
        <dbReference type="SAM" id="Phobius"/>
    </source>
</evidence>